<dbReference type="RefSeq" id="XP_024377385.1">
    <property type="nucleotide sequence ID" value="XM_024521617.2"/>
</dbReference>
<dbReference type="GO" id="GO:0005524">
    <property type="term" value="F:ATP binding"/>
    <property type="evidence" value="ECO:0007669"/>
    <property type="project" value="UniProtKB-KW"/>
</dbReference>
<dbReference type="AlphaFoldDB" id="A9SQ82"/>
<dbReference type="Proteomes" id="UP000006727">
    <property type="component" value="Chromosome 6"/>
</dbReference>
<dbReference type="SUPFAM" id="SSF52540">
    <property type="entry name" value="P-loop containing nucleoside triphosphate hydrolases"/>
    <property type="match status" value="1"/>
</dbReference>
<dbReference type="EnsemblPlants" id="Pp3c6_23100V3.2">
    <property type="protein sequence ID" value="Pp3c6_23100V3.2"/>
    <property type="gene ID" value="Pp3c6_23100"/>
</dbReference>
<evidence type="ECO:0000313" key="10">
    <source>
        <dbReference type="EMBL" id="PNR52983.1"/>
    </source>
</evidence>
<dbReference type="FunFam" id="3.40.50.300:FF:001033">
    <property type="entry name" value="Shikimate kinase 2, chloroplastic"/>
    <property type="match status" value="1"/>
</dbReference>
<dbReference type="Pfam" id="PF01202">
    <property type="entry name" value="SKI"/>
    <property type="match status" value="1"/>
</dbReference>
<evidence type="ECO:0000313" key="12">
    <source>
        <dbReference type="Proteomes" id="UP000006727"/>
    </source>
</evidence>
<organism evidence="10">
    <name type="scientific">Physcomitrium patens</name>
    <name type="common">Spreading-leaved earth moss</name>
    <name type="synonym">Physcomitrella patens</name>
    <dbReference type="NCBI Taxonomy" id="3218"/>
    <lineage>
        <taxon>Eukaryota</taxon>
        <taxon>Viridiplantae</taxon>
        <taxon>Streptophyta</taxon>
        <taxon>Embryophyta</taxon>
        <taxon>Bryophyta</taxon>
        <taxon>Bryophytina</taxon>
        <taxon>Bryopsida</taxon>
        <taxon>Funariidae</taxon>
        <taxon>Funariales</taxon>
        <taxon>Funariaceae</taxon>
        <taxon>Physcomitrium</taxon>
    </lineage>
</organism>
<keyword evidence="6" id="KW-0418">Kinase</keyword>
<evidence type="ECO:0000256" key="6">
    <source>
        <dbReference type="ARBA" id="ARBA00022777"/>
    </source>
</evidence>
<dbReference type="GO" id="GO:0009507">
    <property type="term" value="C:chloroplast"/>
    <property type="evidence" value="ECO:0000318"/>
    <property type="project" value="GO_Central"/>
</dbReference>
<evidence type="ECO:0008006" key="13">
    <source>
        <dbReference type="Google" id="ProtNLM"/>
    </source>
</evidence>
<reference evidence="10 12" key="2">
    <citation type="journal article" date="2018" name="Plant J.">
        <title>The Physcomitrella patens chromosome-scale assembly reveals moss genome structure and evolution.</title>
        <authorList>
            <person name="Lang D."/>
            <person name="Ullrich K.K."/>
            <person name="Murat F."/>
            <person name="Fuchs J."/>
            <person name="Jenkins J."/>
            <person name="Haas F.B."/>
            <person name="Piednoel M."/>
            <person name="Gundlach H."/>
            <person name="Van Bel M."/>
            <person name="Meyberg R."/>
            <person name="Vives C."/>
            <person name="Morata J."/>
            <person name="Symeonidi A."/>
            <person name="Hiss M."/>
            <person name="Muchero W."/>
            <person name="Kamisugi Y."/>
            <person name="Saleh O."/>
            <person name="Blanc G."/>
            <person name="Decker E.L."/>
            <person name="van Gessel N."/>
            <person name="Grimwood J."/>
            <person name="Hayes R.D."/>
            <person name="Graham S.W."/>
            <person name="Gunter L.E."/>
            <person name="McDaniel S.F."/>
            <person name="Hoernstein S.N.W."/>
            <person name="Larsson A."/>
            <person name="Li F.W."/>
            <person name="Perroud P.F."/>
            <person name="Phillips J."/>
            <person name="Ranjan P."/>
            <person name="Rokshar D.S."/>
            <person name="Rothfels C.J."/>
            <person name="Schneider L."/>
            <person name="Shu S."/>
            <person name="Stevenson D.W."/>
            <person name="Thummler F."/>
            <person name="Tillich M."/>
            <person name="Villarreal Aguilar J.C."/>
            <person name="Widiez T."/>
            <person name="Wong G.K."/>
            <person name="Wymore A."/>
            <person name="Zhang Y."/>
            <person name="Zimmer A.D."/>
            <person name="Quatrano R.S."/>
            <person name="Mayer K.F.X."/>
            <person name="Goodstein D."/>
            <person name="Casacuberta J.M."/>
            <person name="Vandepoele K."/>
            <person name="Reski R."/>
            <person name="Cuming A.C."/>
            <person name="Tuskan G.A."/>
            <person name="Maumus F."/>
            <person name="Salse J."/>
            <person name="Schmutz J."/>
            <person name="Rensing S.A."/>
        </authorList>
    </citation>
    <scope>NUCLEOTIDE SEQUENCE [LARGE SCALE GENOMIC DNA]</scope>
    <source>
        <strain evidence="11 12">cv. Gransden 2004</strain>
    </source>
</reference>
<dbReference type="PANTHER" id="PTHR21087">
    <property type="entry name" value="SHIKIMATE KINASE"/>
    <property type="match status" value="1"/>
</dbReference>
<dbReference type="Gene3D" id="3.40.50.300">
    <property type="entry name" value="P-loop containing nucleotide triphosphate hydrolases"/>
    <property type="match status" value="1"/>
</dbReference>
<dbReference type="InterPro" id="IPR031322">
    <property type="entry name" value="Shikimate/glucono_kinase"/>
</dbReference>
<dbReference type="PANTHER" id="PTHR21087:SF16">
    <property type="entry name" value="SHIKIMATE KINASE 1, CHLOROPLASTIC"/>
    <property type="match status" value="1"/>
</dbReference>
<dbReference type="OrthoDB" id="197068at2759"/>
<evidence type="ECO:0000313" key="11">
    <source>
        <dbReference type="EnsemblPlants" id="Pp3c6_23100V3.1"/>
    </source>
</evidence>
<dbReference type="GO" id="GO:0009073">
    <property type="term" value="P:aromatic amino acid family biosynthetic process"/>
    <property type="evidence" value="ECO:0007669"/>
    <property type="project" value="UniProtKB-KW"/>
</dbReference>
<evidence type="ECO:0000256" key="8">
    <source>
        <dbReference type="ARBA" id="ARBA00023141"/>
    </source>
</evidence>
<sequence>MAALAIASVPTKCFVPARETAPRPCHLEVHQRFQLPAARLIFQRCCTLNAPRFSEKSFRKHFNYVTAAGSGQNLSTTNLSKDAQGEEPVAEEPSPDFDLLLKEKADELRDELQGTCIFLIGMMDNGKASVGKMLAKELGYYFFDSNDLVQQAADGEEISENEEGYREAETEVLKQLSSMGRLVVATGAGTVLNTENWGYLRHGIVVWIDIPVETVAKDAKTRQLLVPNSSDDEALSKLTKMYEERKEVYMNADATVSIQVLPAQLGIEDSSLVTPAMTALQVLNAIRLLVKEKQAKNLRF</sequence>
<dbReference type="OMA" id="GRARAKC"/>
<reference evidence="11" key="3">
    <citation type="submission" date="2020-12" db="UniProtKB">
        <authorList>
            <consortium name="EnsemblPlants"/>
        </authorList>
    </citation>
    <scope>IDENTIFICATION</scope>
</reference>
<dbReference type="RefSeq" id="XP_024377384.1">
    <property type="nucleotide sequence ID" value="XM_024521616.2"/>
</dbReference>
<dbReference type="STRING" id="3218.A9SQ82"/>
<evidence type="ECO:0000256" key="2">
    <source>
        <dbReference type="ARBA" id="ARBA00006997"/>
    </source>
</evidence>
<dbReference type="HAMAP" id="MF_00109">
    <property type="entry name" value="Shikimate_kinase"/>
    <property type="match status" value="1"/>
</dbReference>
<dbReference type="GO" id="GO:0004765">
    <property type="term" value="F:shikimate kinase activity"/>
    <property type="evidence" value="ECO:0000318"/>
    <property type="project" value="GO_Central"/>
</dbReference>
<accession>A9SQ82</accession>
<keyword evidence="12" id="KW-1185">Reference proteome</keyword>
<comment type="subcellular location">
    <subcellularLocation>
        <location evidence="1">Plastid</location>
        <location evidence="1">Chloroplast</location>
    </subcellularLocation>
</comment>
<dbReference type="Gramene" id="Pp3c6_23100V3.1">
    <property type="protein sequence ID" value="Pp3c6_23100V3.1"/>
    <property type="gene ID" value="Pp3c6_23100"/>
</dbReference>
<dbReference type="Gramene" id="Pp3c6_23100V3.2">
    <property type="protein sequence ID" value="Pp3c6_23100V3.2"/>
    <property type="gene ID" value="Pp3c6_23100"/>
</dbReference>
<dbReference type="KEGG" id="ppp:112283191"/>
<dbReference type="GO" id="GO:0008652">
    <property type="term" value="P:amino acid biosynthetic process"/>
    <property type="evidence" value="ECO:0007669"/>
    <property type="project" value="UniProtKB-KW"/>
</dbReference>
<dbReference type="EMBL" id="ABEU02000006">
    <property type="protein sequence ID" value="PNR52983.1"/>
    <property type="molecule type" value="Genomic_DNA"/>
</dbReference>
<dbReference type="InterPro" id="IPR027417">
    <property type="entry name" value="P-loop_NTPase"/>
</dbReference>
<dbReference type="eggNOG" id="ENOG502QSF9">
    <property type="taxonomic scope" value="Eukaryota"/>
</dbReference>
<dbReference type="GeneID" id="112283191"/>
<proteinExistence type="inferred from homology"/>
<dbReference type="PRINTS" id="PR01100">
    <property type="entry name" value="SHIKIMTKNASE"/>
</dbReference>
<dbReference type="CDD" id="cd00464">
    <property type="entry name" value="SK"/>
    <property type="match status" value="1"/>
</dbReference>
<dbReference type="HOGENOM" id="CLU_057607_0_0_1"/>
<name>A9SQ82_PHYPA</name>
<keyword evidence="5" id="KW-0547">Nucleotide-binding</keyword>
<dbReference type="PaxDb" id="3218-PP1S103_79V6.1"/>
<feature type="region of interest" description="Disordered" evidence="9">
    <location>
        <begin position="75"/>
        <end position="94"/>
    </location>
</feature>
<keyword evidence="4" id="KW-0808">Transferase</keyword>
<evidence type="ECO:0000256" key="5">
    <source>
        <dbReference type="ARBA" id="ARBA00022741"/>
    </source>
</evidence>
<comment type="similarity">
    <text evidence="2">Belongs to the shikimate kinase family.</text>
</comment>
<evidence type="ECO:0000256" key="7">
    <source>
        <dbReference type="ARBA" id="ARBA00022840"/>
    </source>
</evidence>
<evidence type="ECO:0000256" key="4">
    <source>
        <dbReference type="ARBA" id="ARBA00022679"/>
    </source>
</evidence>
<gene>
    <name evidence="11" type="primary">LOC112283191</name>
    <name evidence="10" type="ORF">PHYPA_009358</name>
</gene>
<reference evidence="10 12" key="1">
    <citation type="journal article" date="2008" name="Science">
        <title>The Physcomitrella genome reveals evolutionary insights into the conquest of land by plants.</title>
        <authorList>
            <person name="Rensing S."/>
            <person name="Lang D."/>
            <person name="Zimmer A."/>
            <person name="Terry A."/>
            <person name="Salamov A."/>
            <person name="Shapiro H."/>
            <person name="Nishiyama T."/>
            <person name="Perroud P.-F."/>
            <person name="Lindquist E."/>
            <person name="Kamisugi Y."/>
            <person name="Tanahashi T."/>
            <person name="Sakakibara K."/>
            <person name="Fujita T."/>
            <person name="Oishi K."/>
            <person name="Shin-I T."/>
            <person name="Kuroki Y."/>
            <person name="Toyoda A."/>
            <person name="Suzuki Y."/>
            <person name="Hashimoto A."/>
            <person name="Yamaguchi K."/>
            <person name="Sugano A."/>
            <person name="Kohara Y."/>
            <person name="Fujiyama A."/>
            <person name="Anterola A."/>
            <person name="Aoki S."/>
            <person name="Ashton N."/>
            <person name="Barbazuk W.B."/>
            <person name="Barker E."/>
            <person name="Bennetzen J."/>
            <person name="Bezanilla M."/>
            <person name="Blankenship R."/>
            <person name="Cho S.H."/>
            <person name="Dutcher S."/>
            <person name="Estelle M."/>
            <person name="Fawcett J.A."/>
            <person name="Gundlach H."/>
            <person name="Hanada K."/>
            <person name="Heyl A."/>
            <person name="Hicks K.A."/>
            <person name="Hugh J."/>
            <person name="Lohr M."/>
            <person name="Mayer K."/>
            <person name="Melkozernov A."/>
            <person name="Murata T."/>
            <person name="Nelson D."/>
            <person name="Pils B."/>
            <person name="Prigge M."/>
            <person name="Reiss B."/>
            <person name="Renner T."/>
            <person name="Rombauts S."/>
            <person name="Rushton P."/>
            <person name="Sanderfoot A."/>
            <person name="Schween G."/>
            <person name="Shiu S.-H."/>
            <person name="Stueber K."/>
            <person name="Theodoulou F.L."/>
            <person name="Tu H."/>
            <person name="Van de Peer Y."/>
            <person name="Verrier P.J."/>
            <person name="Waters E."/>
            <person name="Wood A."/>
            <person name="Yang L."/>
            <person name="Cove D."/>
            <person name="Cuming A."/>
            <person name="Hasebe M."/>
            <person name="Lucas S."/>
            <person name="Mishler D.B."/>
            <person name="Reski R."/>
            <person name="Grigoriev I."/>
            <person name="Quatrano R.S."/>
            <person name="Boore J.L."/>
        </authorList>
    </citation>
    <scope>NUCLEOTIDE SEQUENCE [LARGE SCALE GENOMIC DNA]</scope>
    <source>
        <strain evidence="11 12">cv. Gransden 2004</strain>
    </source>
</reference>
<evidence type="ECO:0000256" key="9">
    <source>
        <dbReference type="SAM" id="MobiDB-lite"/>
    </source>
</evidence>
<dbReference type="EnsemblPlants" id="Pp3c6_23100V3.1">
    <property type="protein sequence ID" value="Pp3c6_23100V3.1"/>
    <property type="gene ID" value="Pp3c6_23100"/>
</dbReference>
<keyword evidence="3" id="KW-0028">Amino-acid biosynthesis</keyword>
<keyword evidence="8" id="KW-0057">Aromatic amino acid biosynthesis</keyword>
<keyword evidence="7" id="KW-0067">ATP-binding</keyword>
<evidence type="ECO:0000256" key="1">
    <source>
        <dbReference type="ARBA" id="ARBA00004229"/>
    </source>
</evidence>
<evidence type="ECO:0000256" key="3">
    <source>
        <dbReference type="ARBA" id="ARBA00022605"/>
    </source>
</evidence>
<dbReference type="InterPro" id="IPR000623">
    <property type="entry name" value="Shikimate_kinase/TSH1"/>
</dbReference>
<protein>
    <recommendedName>
        <fullName evidence="13">Shikimate kinase</fullName>
    </recommendedName>
</protein>